<dbReference type="RefSeq" id="WP_112869963.1">
    <property type="nucleotide sequence ID" value="NZ_CP021781.1"/>
</dbReference>
<dbReference type="NCBIfam" id="TIGR00254">
    <property type="entry name" value="GGDEF"/>
    <property type="match status" value="1"/>
</dbReference>
<dbReference type="InterPro" id="IPR000160">
    <property type="entry name" value="GGDEF_dom"/>
</dbReference>
<proteinExistence type="predicted"/>
<dbReference type="Pfam" id="PF08447">
    <property type="entry name" value="PAS_3"/>
    <property type="match status" value="2"/>
</dbReference>
<evidence type="ECO:0000313" key="6">
    <source>
        <dbReference type="Proteomes" id="UP000251120"/>
    </source>
</evidence>
<reference evidence="5 7" key="2">
    <citation type="submission" date="2019-08" db="EMBL/GenBank/DDBJ databases">
        <title>Complete genome sequences of Francisella adeliensis (FSC1325 and FSC1326).</title>
        <authorList>
            <person name="Ohrman C."/>
            <person name="Uneklint I."/>
            <person name="Vallesi A."/>
            <person name="Karlsson L."/>
            <person name="Sjodin A."/>
        </authorList>
    </citation>
    <scope>NUCLEOTIDE SEQUENCE [LARGE SCALE GENOMIC DNA]</scope>
    <source>
        <strain evidence="5 7">FSC1325</strain>
    </source>
</reference>
<feature type="domain" description="PAC" evidence="1">
    <location>
        <begin position="462"/>
        <end position="514"/>
    </location>
</feature>
<gene>
    <name evidence="4" type="ORF">CDH04_04885</name>
    <name evidence="5" type="ORF">FZC43_04890</name>
</gene>
<dbReference type="InterPro" id="IPR052155">
    <property type="entry name" value="Biofilm_reg_signaling"/>
</dbReference>
<dbReference type="Gene3D" id="3.30.450.20">
    <property type="entry name" value="PAS domain"/>
    <property type="match status" value="3"/>
</dbReference>
<dbReference type="Proteomes" id="UP000681131">
    <property type="component" value="Chromosome"/>
</dbReference>
<dbReference type="InterPro" id="IPR000700">
    <property type="entry name" value="PAS-assoc_C"/>
</dbReference>
<dbReference type="SMART" id="SM00052">
    <property type="entry name" value="EAL"/>
    <property type="match status" value="1"/>
</dbReference>
<reference evidence="4 6" key="1">
    <citation type="submission" date="2017-06" db="EMBL/GenBank/DDBJ databases">
        <title>Complete genome of Francisella adeliensis.</title>
        <authorList>
            <person name="Vallesi A."/>
            <person name="Sjodin A."/>
        </authorList>
    </citation>
    <scope>NUCLEOTIDE SEQUENCE [LARGE SCALE GENOMIC DNA]</scope>
    <source>
        <strain evidence="4 6">FDC440</strain>
    </source>
</reference>
<dbReference type="Pfam" id="PF00990">
    <property type="entry name" value="GGDEF"/>
    <property type="match status" value="1"/>
</dbReference>
<dbReference type="PROSITE" id="PS50883">
    <property type="entry name" value="EAL"/>
    <property type="match status" value="1"/>
</dbReference>
<dbReference type="AlphaFoldDB" id="A0A2Z4XYC3"/>
<dbReference type="InterPro" id="IPR001633">
    <property type="entry name" value="EAL_dom"/>
</dbReference>
<organism evidence="4 6">
    <name type="scientific">Francisella adeliensis</name>
    <dbReference type="NCBI Taxonomy" id="2007306"/>
    <lineage>
        <taxon>Bacteria</taxon>
        <taxon>Pseudomonadati</taxon>
        <taxon>Pseudomonadota</taxon>
        <taxon>Gammaproteobacteria</taxon>
        <taxon>Thiotrichales</taxon>
        <taxon>Francisellaceae</taxon>
        <taxon>Francisella</taxon>
    </lineage>
</organism>
<dbReference type="PROSITE" id="PS50887">
    <property type="entry name" value="GGDEF"/>
    <property type="match status" value="1"/>
</dbReference>
<dbReference type="CDD" id="cd01949">
    <property type="entry name" value="GGDEF"/>
    <property type="match status" value="1"/>
</dbReference>
<dbReference type="SUPFAM" id="SSF141868">
    <property type="entry name" value="EAL domain-like"/>
    <property type="match status" value="1"/>
</dbReference>
<dbReference type="Pfam" id="PF13596">
    <property type="entry name" value="PAS_10"/>
    <property type="match status" value="1"/>
</dbReference>
<evidence type="ECO:0000313" key="5">
    <source>
        <dbReference type="EMBL" id="QIW12024.1"/>
    </source>
</evidence>
<evidence type="ECO:0000259" key="2">
    <source>
        <dbReference type="PROSITE" id="PS50883"/>
    </source>
</evidence>
<dbReference type="InterPro" id="IPR029787">
    <property type="entry name" value="Nucleotide_cyclase"/>
</dbReference>
<keyword evidence="7" id="KW-1185">Reference proteome</keyword>
<dbReference type="KEGG" id="fad:CDH04_04885"/>
<dbReference type="SMART" id="SM00267">
    <property type="entry name" value="GGDEF"/>
    <property type="match status" value="1"/>
</dbReference>
<dbReference type="Gene3D" id="3.20.20.450">
    <property type="entry name" value="EAL domain"/>
    <property type="match status" value="1"/>
</dbReference>
<dbReference type="Gene3D" id="2.10.70.100">
    <property type="match status" value="1"/>
</dbReference>
<dbReference type="Gene3D" id="3.30.70.270">
    <property type="match status" value="1"/>
</dbReference>
<dbReference type="SUPFAM" id="SSF55073">
    <property type="entry name" value="Nucleotide cyclase"/>
    <property type="match status" value="1"/>
</dbReference>
<dbReference type="NCBIfam" id="TIGR00229">
    <property type="entry name" value="sensory_box"/>
    <property type="match status" value="1"/>
</dbReference>
<dbReference type="SMART" id="SM00086">
    <property type="entry name" value="PAC"/>
    <property type="match status" value="2"/>
</dbReference>
<protein>
    <submittedName>
        <fullName evidence="5">EAL domain-containing protein</fullName>
    </submittedName>
</protein>
<evidence type="ECO:0000313" key="4">
    <source>
        <dbReference type="EMBL" id="AXA33789.1"/>
    </source>
</evidence>
<dbReference type="SMART" id="SM00091">
    <property type="entry name" value="PAS"/>
    <property type="match status" value="4"/>
</dbReference>
<dbReference type="CDD" id="cd01948">
    <property type="entry name" value="EAL"/>
    <property type="match status" value="1"/>
</dbReference>
<evidence type="ECO:0000259" key="1">
    <source>
        <dbReference type="PROSITE" id="PS50113"/>
    </source>
</evidence>
<dbReference type="SUPFAM" id="SSF55785">
    <property type="entry name" value="PYP-like sensor domain (PAS domain)"/>
    <property type="match status" value="4"/>
</dbReference>
<dbReference type="CDD" id="cd00130">
    <property type="entry name" value="PAS"/>
    <property type="match status" value="2"/>
</dbReference>
<dbReference type="PANTHER" id="PTHR44757">
    <property type="entry name" value="DIGUANYLATE CYCLASE DGCP"/>
    <property type="match status" value="1"/>
</dbReference>
<dbReference type="PANTHER" id="PTHR44757:SF2">
    <property type="entry name" value="BIOFILM ARCHITECTURE MAINTENANCE PROTEIN MBAA"/>
    <property type="match status" value="1"/>
</dbReference>
<sequence>MIVTHYLKKELEELIKKDSQIFEFFRISSLDGLWYWDLENPENEWIDSQFWKLLGYDPKNKKHLVSEWQDIIFPEDLETAVSNFEKHLKNPNHPYDQVVRYMHKNGSTIWVRCRGVAIRDEYGKAIRMLGAHNNLTQLKNSELNLQNTNDLLGLILDNTPDLIYVKDSKGNIIKSNKSFEIFHKKNKSFSKFISEDTYNKSLSKYSDSKAFANGIFQETFTVSHDNKNVVFEILKIKFNDRINGALLLCIAKDITDQKILIDKLKAKNTNINNLLNASESNLIFVDTNYEITQYSKKAEQTLNMHLDITKSIFEYIDFLNISNIKTIFKSTLKKGKIFEKIVFAKDLRYYQVKIRPYINDDKQITSLSINIIDVNDLEISKHIIKENETLIDVATKHARIGIWVWYLADNCVHWNDGMFDLFGLDKKAFIPTYNYVVTRMVKDDQEKVHKAVKDTIEKKIPFNVVYRVIKQNGELAYIHGIGQYDESKDGLSDSIAGMSFDITAQKEAENQLKEIAYKDTLTGVSNRTRFITELDIALKLASDNSSFLAILFIDLDNFKQINDIYGHIVGDKLLVEVSNKISKILNDKAILARVGGDEFAAIITDCHHENEIAQLADKCIKTVIEPYSINNEIIAQSISIGISTFPQSSLDANELLKFADTAMYNSKEKGKNTYSFYRPEHSIKRLRSGEIENALKLALEKEEFTVVYQPQYDSNASFYGVEALLRWDSELLGAVTPDEFIPIAEKSHKIVSIGWWVLQQVIKDIKHIEKSINSKIDFKLSVNISSVQLFKEKFTKDILDLFKQNNINNKLVNLEITETHLLEDIYRARAILNEINKTGTNFALDDFGTGYSSLTYLANLPINYLKIDKSFVQKLDVTKNKAIVKSIVQLSQNLNKVCIAEGVETLEQFEYLKKIGCNLFQGYYFNKPLPINEIVKTISIAKKISETNYE</sequence>
<feature type="domain" description="PAC" evidence="1">
    <location>
        <begin position="95"/>
        <end position="147"/>
    </location>
</feature>
<dbReference type="InterPro" id="IPR001610">
    <property type="entry name" value="PAC"/>
</dbReference>
<evidence type="ECO:0000259" key="3">
    <source>
        <dbReference type="PROSITE" id="PS50887"/>
    </source>
</evidence>
<dbReference type="Pfam" id="PF00563">
    <property type="entry name" value="EAL"/>
    <property type="match status" value="1"/>
</dbReference>
<dbReference type="OrthoDB" id="5603059at2"/>
<dbReference type="InterPro" id="IPR035919">
    <property type="entry name" value="EAL_sf"/>
</dbReference>
<dbReference type="Proteomes" id="UP000251120">
    <property type="component" value="Chromosome"/>
</dbReference>
<feature type="domain" description="EAL" evidence="2">
    <location>
        <begin position="688"/>
        <end position="942"/>
    </location>
</feature>
<dbReference type="PROSITE" id="PS50113">
    <property type="entry name" value="PAC"/>
    <property type="match status" value="2"/>
</dbReference>
<name>A0A2Z4XYC3_9GAMM</name>
<dbReference type="Pfam" id="PF13426">
    <property type="entry name" value="PAS_9"/>
    <property type="match status" value="1"/>
</dbReference>
<dbReference type="EMBL" id="CP043424">
    <property type="protein sequence ID" value="QIW12024.1"/>
    <property type="molecule type" value="Genomic_DNA"/>
</dbReference>
<evidence type="ECO:0000313" key="7">
    <source>
        <dbReference type="Proteomes" id="UP000681131"/>
    </source>
</evidence>
<accession>A0A2Z4XYC3</accession>
<dbReference type="InterPro" id="IPR035965">
    <property type="entry name" value="PAS-like_dom_sf"/>
</dbReference>
<feature type="domain" description="GGDEF" evidence="3">
    <location>
        <begin position="546"/>
        <end position="679"/>
    </location>
</feature>
<dbReference type="InterPro" id="IPR043128">
    <property type="entry name" value="Rev_trsase/Diguanyl_cyclase"/>
</dbReference>
<dbReference type="InterPro" id="IPR000014">
    <property type="entry name" value="PAS"/>
</dbReference>
<dbReference type="InterPro" id="IPR013655">
    <property type="entry name" value="PAS_fold_3"/>
</dbReference>
<dbReference type="EMBL" id="CP021781">
    <property type="protein sequence ID" value="AXA33789.1"/>
    <property type="molecule type" value="Genomic_DNA"/>
</dbReference>